<feature type="transmembrane region" description="Helical" evidence="5">
    <location>
        <begin position="155"/>
        <end position="173"/>
    </location>
</feature>
<feature type="transmembrane region" description="Helical" evidence="5">
    <location>
        <begin position="360"/>
        <end position="381"/>
    </location>
</feature>
<evidence type="ECO:0000256" key="5">
    <source>
        <dbReference type="SAM" id="Phobius"/>
    </source>
</evidence>
<evidence type="ECO:0000256" key="1">
    <source>
        <dbReference type="ARBA" id="ARBA00022692"/>
    </source>
</evidence>
<keyword evidence="1 5" id="KW-0812">Transmembrane</keyword>
<dbReference type="Pfam" id="PF07690">
    <property type="entry name" value="MFS_1"/>
    <property type="match status" value="1"/>
</dbReference>
<reference evidence="7 8" key="1">
    <citation type="journal article" date="2013" name="Int. J. Syst. Evol. Microbiol.">
        <title>Roseomonas aerophila sp. nov., isolated from air.</title>
        <authorList>
            <person name="Kim S.J."/>
            <person name="Weon H.Y."/>
            <person name="Ahn J.H."/>
            <person name="Hong S.B."/>
            <person name="Seok S.J."/>
            <person name="Whang K.S."/>
            <person name="Kwon S.W."/>
        </authorList>
    </citation>
    <scope>NUCLEOTIDE SEQUENCE [LARGE SCALE GENOMIC DNA]</scope>
    <source>
        <strain evidence="7 8">NBRC 108923</strain>
    </source>
</reference>
<gene>
    <name evidence="7" type="ORF">IBL26_09500</name>
</gene>
<keyword evidence="8" id="KW-1185">Reference proteome</keyword>
<feature type="transmembrane region" description="Helical" evidence="5">
    <location>
        <begin position="388"/>
        <end position="411"/>
    </location>
</feature>
<keyword evidence="2 5" id="KW-1133">Transmembrane helix</keyword>
<proteinExistence type="predicted"/>
<feature type="transmembrane region" description="Helical" evidence="5">
    <location>
        <begin position="318"/>
        <end position="340"/>
    </location>
</feature>
<keyword evidence="3 5" id="KW-0472">Membrane</keyword>
<feature type="transmembrane region" description="Helical" evidence="5">
    <location>
        <begin position="193"/>
        <end position="215"/>
    </location>
</feature>
<dbReference type="RefSeq" id="WP_187784238.1">
    <property type="nucleotide sequence ID" value="NZ_JACTVA010000013.1"/>
</dbReference>
<evidence type="ECO:0000256" key="3">
    <source>
        <dbReference type="ARBA" id="ARBA00023136"/>
    </source>
</evidence>
<comment type="caution">
    <text evidence="7">The sequence shown here is derived from an EMBL/GenBank/DDBJ whole genome shotgun (WGS) entry which is preliminary data.</text>
</comment>
<evidence type="ECO:0000313" key="8">
    <source>
        <dbReference type="Proteomes" id="UP000626026"/>
    </source>
</evidence>
<dbReference type="SUPFAM" id="SSF103473">
    <property type="entry name" value="MFS general substrate transporter"/>
    <property type="match status" value="1"/>
</dbReference>
<evidence type="ECO:0000256" key="2">
    <source>
        <dbReference type="ARBA" id="ARBA00022989"/>
    </source>
</evidence>
<evidence type="ECO:0000313" key="7">
    <source>
        <dbReference type="EMBL" id="MBC9207066.1"/>
    </source>
</evidence>
<dbReference type="InterPro" id="IPR020846">
    <property type="entry name" value="MFS_dom"/>
</dbReference>
<feature type="transmembrane region" description="Helical" evidence="5">
    <location>
        <begin position="33"/>
        <end position="55"/>
    </location>
</feature>
<dbReference type="InterPro" id="IPR011701">
    <property type="entry name" value="MFS"/>
</dbReference>
<dbReference type="InterPro" id="IPR036259">
    <property type="entry name" value="MFS_trans_sf"/>
</dbReference>
<feature type="transmembrane region" description="Helical" evidence="5">
    <location>
        <begin position="124"/>
        <end position="143"/>
    </location>
</feature>
<feature type="region of interest" description="Disordered" evidence="4">
    <location>
        <begin position="1"/>
        <end position="27"/>
    </location>
</feature>
<organism evidence="7 8">
    <name type="scientific">Teichococcus aerophilus</name>
    <dbReference type="NCBI Taxonomy" id="1224513"/>
    <lineage>
        <taxon>Bacteria</taxon>
        <taxon>Pseudomonadati</taxon>
        <taxon>Pseudomonadota</taxon>
        <taxon>Alphaproteobacteria</taxon>
        <taxon>Acetobacterales</taxon>
        <taxon>Roseomonadaceae</taxon>
        <taxon>Roseomonas</taxon>
    </lineage>
</organism>
<feature type="transmembrane region" description="Helical" evidence="5">
    <location>
        <begin position="100"/>
        <end position="118"/>
    </location>
</feature>
<evidence type="ECO:0000256" key="4">
    <source>
        <dbReference type="SAM" id="MobiDB-lite"/>
    </source>
</evidence>
<feature type="transmembrane region" description="Helical" evidence="5">
    <location>
        <begin position="278"/>
        <end position="297"/>
    </location>
</feature>
<sequence>MRPIEADSLPRGGESVAPGTDSGRQGAKVPRRVLPTLVLSQFCGTSLWFAANAVMPDLQRDWGLPATAAGSLSSAVQLGFVCGTLVFALLMLADRLRPTWLFCGCSLLGALANAGIVLLDGAWWPLLALRFTVGFLLAGIYPVGMRIAAGWYREGLGAALGVLIGALVLGTALPHGVRALSGGELGGGAALPWQALLLGVSALAALGGLATLLLVPPNPDAPSGAAIRLRGLAATWRDARLRASVFGYFGHMWELYTLYVLLPLILATRLAGTAVSAGAFWAIAAGAVGCVAGGLLARRFGSARIAAFQLGASGACALAAPLLLGAPLPVFLAWLLLWGMTAAGDSPQFSALTARNAPRAAMGSVLTLVNCVGFAITVFSIELFTRLAGVASLASVLPWLAAGPALGLLMLRPLLRSAPAPSGPQAG</sequence>
<dbReference type="PANTHER" id="PTHR23521">
    <property type="entry name" value="TRANSPORTER MFS SUPERFAMILY"/>
    <property type="match status" value="1"/>
</dbReference>
<protein>
    <submittedName>
        <fullName evidence="7">MFS transporter</fullName>
    </submittedName>
</protein>
<dbReference type="EMBL" id="JACTVA010000013">
    <property type="protein sequence ID" value="MBC9207066.1"/>
    <property type="molecule type" value="Genomic_DNA"/>
</dbReference>
<feature type="transmembrane region" description="Helical" evidence="5">
    <location>
        <begin position="75"/>
        <end position="93"/>
    </location>
</feature>
<dbReference type="PROSITE" id="PS50850">
    <property type="entry name" value="MFS"/>
    <property type="match status" value="1"/>
</dbReference>
<evidence type="ECO:0000259" key="6">
    <source>
        <dbReference type="PROSITE" id="PS50850"/>
    </source>
</evidence>
<feature type="transmembrane region" description="Helical" evidence="5">
    <location>
        <begin position="245"/>
        <end position="266"/>
    </location>
</feature>
<dbReference type="Gene3D" id="1.20.1250.20">
    <property type="entry name" value="MFS general substrate transporter like domains"/>
    <property type="match status" value="2"/>
</dbReference>
<name>A0ABR7RKG5_9PROT</name>
<dbReference type="Proteomes" id="UP000626026">
    <property type="component" value="Unassembled WGS sequence"/>
</dbReference>
<dbReference type="PANTHER" id="PTHR23521:SF3">
    <property type="entry name" value="MFS TRANSPORTER"/>
    <property type="match status" value="1"/>
</dbReference>
<accession>A0ABR7RKG5</accession>
<feature type="domain" description="Major facilitator superfamily (MFS) profile" evidence="6">
    <location>
        <begin position="33"/>
        <end position="419"/>
    </location>
</feature>